<dbReference type="EMBL" id="OP765507">
    <property type="protein sequence ID" value="UZT29009.1"/>
    <property type="molecule type" value="Genomic_DNA"/>
</dbReference>
<proteinExistence type="predicted"/>
<evidence type="ECO:0000313" key="1">
    <source>
        <dbReference type="EMBL" id="UZT29009.1"/>
    </source>
</evidence>
<protein>
    <submittedName>
        <fullName evidence="1">Uncharacterized protein</fullName>
    </submittedName>
</protein>
<name>A0A9E8JYL6_9VIRU</name>
<sequence>MDQLIVKKIIFILIVNQQMKKVKY</sequence>
<reference evidence="1" key="1">
    <citation type="submission" date="2022-10" db="EMBL/GenBank/DDBJ databases">
        <title>Genomics discovery of giant fungal viruses from subsurface oceanic crustal fluids.</title>
        <authorList>
            <person name="Bhattacharjee A.S."/>
            <person name="Schulz F."/>
            <person name="Woyke T."/>
            <person name="Orcutt B.N."/>
            <person name="Matinez Martinez J."/>
        </authorList>
    </citation>
    <scope>NUCLEOTIDE SEQUENCE</scope>
    <source>
        <strain evidence="1">VSAG1.JdFR</strain>
    </source>
</reference>
<accession>A0A9E8JYL6</accession>
<organism evidence="1">
    <name type="scientific">Nucleocytoviricota sp</name>
    <dbReference type="NCBI Taxonomy" id="2809609"/>
    <lineage>
        <taxon>Viruses</taxon>
        <taxon>Varidnaviria</taxon>
        <taxon>Bamfordvirae</taxon>
        <taxon>Nucleocytoviricota</taxon>
    </lineage>
</organism>